<dbReference type="STRING" id="204799.GCA_001696575_01707"/>
<dbReference type="AlphaFoldDB" id="I5C2S7"/>
<protein>
    <submittedName>
        <fullName evidence="1">Uncharacterized protein</fullName>
    </submittedName>
</protein>
<sequence length="65" mass="6913">MVATRLTDRRAALVVRHAHHEAFGVAADSMTFAGGLMLPSWFDRLIMRAFGVAEGGIKAAGEASI</sequence>
<name>I5C2S7_9HYPH</name>
<evidence type="ECO:0000313" key="2">
    <source>
        <dbReference type="Proteomes" id="UP000004622"/>
    </source>
</evidence>
<comment type="caution">
    <text evidence="1">The sequence shown here is derived from an EMBL/GenBank/DDBJ whole genome shotgun (WGS) entry which is preliminary data.</text>
</comment>
<accession>I5C2S7</accession>
<organism evidence="1 2">
    <name type="scientific">Nitratireductor aquibiodomus RA22</name>
    <dbReference type="NCBI Taxonomy" id="1189611"/>
    <lineage>
        <taxon>Bacteria</taxon>
        <taxon>Pseudomonadati</taxon>
        <taxon>Pseudomonadota</taxon>
        <taxon>Alphaproteobacteria</taxon>
        <taxon>Hyphomicrobiales</taxon>
        <taxon>Phyllobacteriaceae</taxon>
        <taxon>Nitratireductor</taxon>
    </lineage>
</organism>
<dbReference type="EMBL" id="AJXZ01000014">
    <property type="protein sequence ID" value="EIM76129.1"/>
    <property type="molecule type" value="Genomic_DNA"/>
</dbReference>
<dbReference type="Proteomes" id="UP000004622">
    <property type="component" value="Unassembled WGS sequence"/>
</dbReference>
<dbReference type="PATRIC" id="fig|1189611.3.peg.1376"/>
<proteinExistence type="predicted"/>
<evidence type="ECO:0000313" key="1">
    <source>
        <dbReference type="EMBL" id="EIM76129.1"/>
    </source>
</evidence>
<gene>
    <name evidence="1" type="ORF">A33O_06742</name>
</gene>
<reference evidence="1 2" key="1">
    <citation type="journal article" date="2012" name="J. Bacteriol.">
        <title>Genome Sequence of Nitratireductor aquibiodomus Strain RA22.</title>
        <authorList>
            <person name="Singh A."/>
            <person name="Jangir P.K."/>
            <person name="Kumari C."/>
            <person name="Sharma R."/>
        </authorList>
    </citation>
    <scope>NUCLEOTIDE SEQUENCE [LARGE SCALE GENOMIC DNA]</scope>
    <source>
        <strain evidence="1 2">RA22</strain>
    </source>
</reference>